<sequence length="665" mass="72480">MVFYNMETGAYKAGKTLTTPKDLSEAVVKGLDSEIASYGDIDFFVHGTTSGLNAFLERKGVKVALITTKGFGDVYEIGRGNRPEMYDFTYRKPKPLIDRIDSFEVEERILSDGSVRTPLAEERVKAIGEKIREKAYLSVAVCLINAYVNPVHEVAMERILREMLPGVSLSLSHRIAREWREYERTSTTVINAYIAPIVQRYLNFLETRMQHKGFERNVHIMQSGGGVITAEIAKETPIQTLLSGPVGGAVGNKSLAELSGYRNLIGVDMGGTSYDVSLVINGRPDVSTETRLEGFPILVPMVNIYTIGAGGGSIAWIEGGGLRVGPVSAGSDPGPACYAGGGTEATITDANVVLGRIDPEGFLGGSMVLDKEAALRVVKKVADQLNLGIQETAEGICKIADAKMADAIRQLTVRKGIDPREFVLVAFGGAGPMHACLTAEELNIDTILVPEMPGTFSAWGMLQSDIRQDAVRTMKSNADKLSLEKVNEIYQEMMAEVSALLRKQEISSEKSGYLKTADMRYVGQEYTVRVSFAPGLITAESMTGLKASFHELHQQIYGHNNPAGDVEIVNLRLVGIGQLDKKLKQKVLKQVTGAPVPRKTGRAVFYGREFDTAIYNRQELHPGQEFMGPAIVEELTATTVVPPGYHVTLDEYGHILIQKMPKGGN</sequence>
<dbReference type="Proteomes" id="UP000323521">
    <property type="component" value="Chromosome"/>
</dbReference>
<dbReference type="InterPro" id="IPR049517">
    <property type="entry name" value="ACX-like_C"/>
</dbReference>
<dbReference type="PANTHER" id="PTHR11365:SF23">
    <property type="entry name" value="HYPOTHETICAL 5-OXOPROLINASE (EUROFUNG)-RELATED"/>
    <property type="match status" value="1"/>
</dbReference>
<keyword evidence="5" id="KW-1185">Reference proteome</keyword>
<evidence type="ECO:0000313" key="4">
    <source>
        <dbReference type="EMBL" id="ATW28845.1"/>
    </source>
</evidence>
<evidence type="ECO:0000259" key="1">
    <source>
        <dbReference type="Pfam" id="PF01968"/>
    </source>
</evidence>
<dbReference type="KEGG" id="fwa:DCMF_23300"/>
<accession>A0A3G1L312</accession>
<feature type="domain" description="Hydantoinase/oxoprolinase N-terminal" evidence="2">
    <location>
        <begin position="3"/>
        <end position="163"/>
    </location>
</feature>
<dbReference type="AlphaFoldDB" id="A0A3G1L312"/>
<feature type="domain" description="Acetophenone carboxylase-like C-terminal" evidence="3">
    <location>
        <begin position="482"/>
        <end position="652"/>
    </location>
</feature>
<dbReference type="InterPro" id="IPR045079">
    <property type="entry name" value="Oxoprolinase-like"/>
</dbReference>
<dbReference type="PANTHER" id="PTHR11365">
    <property type="entry name" value="5-OXOPROLINASE RELATED"/>
    <property type="match status" value="1"/>
</dbReference>
<feature type="domain" description="Hydantoinase A/oxoprolinase" evidence="1">
    <location>
        <begin position="184"/>
        <end position="469"/>
    </location>
</feature>
<evidence type="ECO:0000259" key="3">
    <source>
        <dbReference type="Pfam" id="PF19278"/>
    </source>
</evidence>
<dbReference type="InterPro" id="IPR008040">
    <property type="entry name" value="Hydant_A_N"/>
</dbReference>
<dbReference type="EMBL" id="CP017634">
    <property type="protein sequence ID" value="ATW28845.1"/>
    <property type="molecule type" value="Genomic_DNA"/>
</dbReference>
<dbReference type="GO" id="GO:0005829">
    <property type="term" value="C:cytosol"/>
    <property type="evidence" value="ECO:0007669"/>
    <property type="project" value="TreeGrafter"/>
</dbReference>
<dbReference type="GO" id="GO:0017168">
    <property type="term" value="F:5-oxoprolinase (ATP-hydrolyzing) activity"/>
    <property type="evidence" value="ECO:0007669"/>
    <property type="project" value="TreeGrafter"/>
</dbReference>
<dbReference type="Pfam" id="PF19278">
    <property type="entry name" value="Hydant_A_C"/>
    <property type="match status" value="1"/>
</dbReference>
<dbReference type="Pfam" id="PF05378">
    <property type="entry name" value="Hydant_A_N"/>
    <property type="match status" value="1"/>
</dbReference>
<organism evidence="4 5">
    <name type="scientific">Formimonas warabiya</name>
    <dbReference type="NCBI Taxonomy" id="1761012"/>
    <lineage>
        <taxon>Bacteria</taxon>
        <taxon>Bacillati</taxon>
        <taxon>Bacillota</taxon>
        <taxon>Clostridia</taxon>
        <taxon>Eubacteriales</taxon>
        <taxon>Peptococcaceae</taxon>
        <taxon>Candidatus Formimonas</taxon>
    </lineage>
</organism>
<evidence type="ECO:0000259" key="2">
    <source>
        <dbReference type="Pfam" id="PF05378"/>
    </source>
</evidence>
<reference evidence="4 5" key="1">
    <citation type="submission" date="2016-10" db="EMBL/GenBank/DDBJ databases">
        <title>Complete Genome Sequence of Peptococcaceae strain DCMF.</title>
        <authorList>
            <person name="Edwards R.J."/>
            <person name="Holland S.I."/>
            <person name="Deshpande N.P."/>
            <person name="Wong Y.K."/>
            <person name="Ertan H."/>
            <person name="Manefield M."/>
            <person name="Russell T.L."/>
            <person name="Lee M.J."/>
        </authorList>
    </citation>
    <scope>NUCLEOTIDE SEQUENCE [LARGE SCALE GENOMIC DNA]</scope>
    <source>
        <strain evidence="4 5">DCMF</strain>
    </source>
</reference>
<evidence type="ECO:0000313" key="5">
    <source>
        <dbReference type="Proteomes" id="UP000323521"/>
    </source>
</evidence>
<dbReference type="InterPro" id="IPR002821">
    <property type="entry name" value="Hydantoinase_A"/>
</dbReference>
<dbReference type="GO" id="GO:0006749">
    <property type="term" value="P:glutathione metabolic process"/>
    <property type="evidence" value="ECO:0007669"/>
    <property type="project" value="TreeGrafter"/>
</dbReference>
<dbReference type="Pfam" id="PF01968">
    <property type="entry name" value="Hydantoinase_A"/>
    <property type="match status" value="1"/>
</dbReference>
<proteinExistence type="predicted"/>
<gene>
    <name evidence="4" type="ORF">DCMF_23300</name>
</gene>
<name>A0A3G1L312_FORW1</name>
<protein>
    <submittedName>
        <fullName evidence="4">5-oxoprolinase</fullName>
    </submittedName>
</protein>